<dbReference type="Proteomes" id="UP000027222">
    <property type="component" value="Unassembled WGS sequence"/>
</dbReference>
<keyword evidence="1" id="KW-1133">Transmembrane helix</keyword>
<name>A0A067TQ90_GALM3</name>
<feature type="transmembrane region" description="Helical" evidence="1">
    <location>
        <begin position="509"/>
        <end position="528"/>
    </location>
</feature>
<keyword evidence="1" id="KW-0812">Transmembrane</keyword>
<dbReference type="STRING" id="685588.A0A067TQ90"/>
<keyword evidence="3" id="KW-1185">Reference proteome</keyword>
<gene>
    <name evidence="2" type="ORF">GALMADRAFT_713990</name>
</gene>
<accession>A0A067TQ90</accession>
<sequence length="607" mass="66027">MFNSPKLHYSVCLGLHVFLVFIYLALSVTGAQKLEHRITFGVDEGNTVSSRLSSILQAYITVYSATLLFFVQRVSIRQNLLRHEPLTATHDFTTAWSGVGSAVFSLYNQLSVPASSWRVSGVAAYLTCLSIMHITTPTLFTLQLFSSNTSIMVNTTLALPNVFNFWSAYSNEPQTQSEVPFLLRLQSSRPGLNGSTIFDVLQASPGVGTAIVNAITFDVTCGFVQGSLSNYTLLGDDGLYKGRGMVTIPNPPAPNTLYSSGGRLWPHNSQIVLTSTYNFSDSQGVVESVYSMPSTPVMQAVGPDPNALAGALFTPPLSTNYSISSIQIIGCSLPVIYQHAVVDVQSGDLLQILEPKNRTSGWTPFVPDAAQPEDLFRHEWPAFFSQSPQIVNGNGYLCPIRPLGGFGSPRFDYSNCSTLNSSAIDTAIMQNLGLSPWIPAPKPQLTLGMLENAIANTTALIYWFCARYNATGRLPLDLSSRQPNSPYLNLSEVNVYQENLTFRLNLNTFQLVLSTLVTLVLLFLAVILTNSGGTAEASQVDNVGFLQSLWLSHQHPDIKALMAKIQNPSNTELRKQGMTTAVKLGAQASGDSMESTGLILQQFSNDS</sequence>
<dbReference type="OrthoDB" id="2644397at2759"/>
<dbReference type="HOGENOM" id="CLU_026310_0_0_1"/>
<dbReference type="AlphaFoldDB" id="A0A067TQ90"/>
<keyword evidence="1" id="KW-0472">Membrane</keyword>
<evidence type="ECO:0000256" key="1">
    <source>
        <dbReference type="SAM" id="Phobius"/>
    </source>
</evidence>
<organism evidence="2 3">
    <name type="scientific">Galerina marginata (strain CBS 339.88)</name>
    <dbReference type="NCBI Taxonomy" id="685588"/>
    <lineage>
        <taxon>Eukaryota</taxon>
        <taxon>Fungi</taxon>
        <taxon>Dikarya</taxon>
        <taxon>Basidiomycota</taxon>
        <taxon>Agaricomycotina</taxon>
        <taxon>Agaricomycetes</taxon>
        <taxon>Agaricomycetidae</taxon>
        <taxon>Agaricales</taxon>
        <taxon>Agaricineae</taxon>
        <taxon>Strophariaceae</taxon>
        <taxon>Galerina</taxon>
    </lineage>
</organism>
<proteinExistence type="predicted"/>
<protein>
    <submittedName>
        <fullName evidence="2">Uncharacterized protein</fullName>
    </submittedName>
</protein>
<evidence type="ECO:0000313" key="3">
    <source>
        <dbReference type="Proteomes" id="UP000027222"/>
    </source>
</evidence>
<feature type="transmembrane region" description="Helical" evidence="1">
    <location>
        <begin position="7"/>
        <end position="26"/>
    </location>
</feature>
<evidence type="ECO:0000313" key="2">
    <source>
        <dbReference type="EMBL" id="KDR84452.1"/>
    </source>
</evidence>
<reference evidence="3" key="1">
    <citation type="journal article" date="2014" name="Proc. Natl. Acad. Sci. U.S.A.">
        <title>Extensive sampling of basidiomycete genomes demonstrates inadequacy of the white-rot/brown-rot paradigm for wood decay fungi.</title>
        <authorList>
            <person name="Riley R."/>
            <person name="Salamov A.A."/>
            <person name="Brown D.W."/>
            <person name="Nagy L.G."/>
            <person name="Floudas D."/>
            <person name="Held B.W."/>
            <person name="Levasseur A."/>
            <person name="Lombard V."/>
            <person name="Morin E."/>
            <person name="Otillar R."/>
            <person name="Lindquist E.A."/>
            <person name="Sun H."/>
            <person name="LaButti K.M."/>
            <person name="Schmutz J."/>
            <person name="Jabbour D."/>
            <person name="Luo H."/>
            <person name="Baker S.E."/>
            <person name="Pisabarro A.G."/>
            <person name="Walton J.D."/>
            <person name="Blanchette R.A."/>
            <person name="Henrissat B."/>
            <person name="Martin F."/>
            <person name="Cullen D."/>
            <person name="Hibbett D.S."/>
            <person name="Grigoriev I.V."/>
        </authorList>
    </citation>
    <scope>NUCLEOTIDE SEQUENCE [LARGE SCALE GENOMIC DNA]</scope>
    <source>
        <strain evidence="3">CBS 339.88</strain>
    </source>
</reference>
<dbReference type="EMBL" id="KL142368">
    <property type="protein sequence ID" value="KDR84452.1"/>
    <property type="molecule type" value="Genomic_DNA"/>
</dbReference>